<dbReference type="InterPro" id="IPR000740">
    <property type="entry name" value="GrpE"/>
</dbReference>
<dbReference type="GO" id="GO:0042803">
    <property type="term" value="F:protein homodimerization activity"/>
    <property type="evidence" value="ECO:0007669"/>
    <property type="project" value="InterPro"/>
</dbReference>
<comment type="caution">
    <text evidence="14">The sequence shown here is derived from an EMBL/GenBank/DDBJ whole genome shotgun (WGS) entry which is preliminary data.</text>
</comment>
<dbReference type="Gene3D" id="3.90.20.20">
    <property type="match status" value="1"/>
</dbReference>
<reference evidence="14 15" key="1">
    <citation type="journal article" date="2015" name="Genome Announc.">
        <title>Expanding the biotechnology potential of lactobacilli through comparative genomics of 213 strains and associated genera.</title>
        <authorList>
            <person name="Sun Z."/>
            <person name="Harris H.M."/>
            <person name="McCann A."/>
            <person name="Guo C."/>
            <person name="Argimon S."/>
            <person name="Zhang W."/>
            <person name="Yang X."/>
            <person name="Jeffery I.B."/>
            <person name="Cooney J.C."/>
            <person name="Kagawa T.F."/>
            <person name="Liu W."/>
            <person name="Song Y."/>
            <person name="Salvetti E."/>
            <person name="Wrobel A."/>
            <person name="Rasinkangas P."/>
            <person name="Parkhill J."/>
            <person name="Rea M.C."/>
            <person name="O'Sullivan O."/>
            <person name="Ritari J."/>
            <person name="Douillard F.P."/>
            <person name="Paul Ross R."/>
            <person name="Yang R."/>
            <person name="Briner A.E."/>
            <person name="Felis G.E."/>
            <person name="de Vos W.M."/>
            <person name="Barrangou R."/>
            <person name="Klaenhammer T.R."/>
            <person name="Caufield P.W."/>
            <person name="Cui Y."/>
            <person name="Zhang H."/>
            <person name="O'Toole P.W."/>
        </authorList>
    </citation>
    <scope>NUCLEOTIDE SEQUENCE [LARGE SCALE GENOMIC DNA]</scope>
    <source>
        <strain evidence="14 15">DSM 21116</strain>
    </source>
</reference>
<dbReference type="RefSeq" id="WP_057829256.1">
    <property type="nucleotide sequence ID" value="NZ_AYZE01000014.1"/>
</dbReference>
<gene>
    <name evidence="10" type="primary">grpE</name>
    <name evidence="14" type="ORF">FC80_GL001048</name>
</gene>
<dbReference type="Pfam" id="PF01025">
    <property type="entry name" value="GrpE"/>
    <property type="match status" value="1"/>
</dbReference>
<name>A0A0R2CSC1_9LACO</name>
<dbReference type="PRINTS" id="PR00773">
    <property type="entry name" value="GRPEPROTEIN"/>
</dbReference>
<dbReference type="NCBIfam" id="NF010738">
    <property type="entry name" value="PRK14140.1"/>
    <property type="match status" value="1"/>
</dbReference>
<dbReference type="PANTHER" id="PTHR21237">
    <property type="entry name" value="GRPE PROTEIN"/>
    <property type="match status" value="1"/>
</dbReference>
<comment type="subcellular location">
    <subcellularLocation>
        <location evidence="1 10">Cytoplasm</location>
    </subcellularLocation>
</comment>
<dbReference type="PROSITE" id="PS01071">
    <property type="entry name" value="GRPE"/>
    <property type="match status" value="1"/>
</dbReference>
<dbReference type="GO" id="GO:0005737">
    <property type="term" value="C:cytoplasm"/>
    <property type="evidence" value="ECO:0007669"/>
    <property type="project" value="UniProtKB-SubCell"/>
</dbReference>
<evidence type="ECO:0000256" key="13">
    <source>
        <dbReference type="SAM" id="MobiDB-lite"/>
    </source>
</evidence>
<dbReference type="STRING" id="1423729.FC80_GL001048"/>
<feature type="region of interest" description="Disordered" evidence="13">
    <location>
        <begin position="1"/>
        <end position="60"/>
    </location>
</feature>
<dbReference type="InterPro" id="IPR009012">
    <property type="entry name" value="GrpE_head"/>
</dbReference>
<dbReference type="SUPFAM" id="SSF51064">
    <property type="entry name" value="Head domain of nucleotide exchange factor GrpE"/>
    <property type="match status" value="1"/>
</dbReference>
<dbReference type="PATRIC" id="fig|1423729.3.peg.1062"/>
<dbReference type="EMBL" id="AYZE01000014">
    <property type="protein sequence ID" value="KRM91052.1"/>
    <property type="molecule type" value="Genomic_DNA"/>
</dbReference>
<accession>A0A0R2CSC1</accession>
<evidence type="ECO:0000256" key="2">
    <source>
        <dbReference type="ARBA" id="ARBA00009054"/>
    </source>
</evidence>
<dbReference type="NCBIfam" id="NF010759">
    <property type="entry name" value="PRK14162.1"/>
    <property type="match status" value="1"/>
</dbReference>
<dbReference type="AlphaFoldDB" id="A0A0R2CSC1"/>
<evidence type="ECO:0000256" key="1">
    <source>
        <dbReference type="ARBA" id="ARBA00004496"/>
    </source>
</evidence>
<keyword evidence="6 10" id="KW-0143">Chaperone</keyword>
<dbReference type="GO" id="GO:0051082">
    <property type="term" value="F:unfolded protein binding"/>
    <property type="evidence" value="ECO:0007669"/>
    <property type="project" value="TreeGrafter"/>
</dbReference>
<dbReference type="Proteomes" id="UP000051131">
    <property type="component" value="Unassembled WGS sequence"/>
</dbReference>
<keyword evidence="5 10" id="KW-0346">Stress response</keyword>
<sequence length="209" mass="23775">MSEQKGSEEKQTQKADEEASVTEETVKDQKSPEVDESKTNEEIPETETQKTEDSKEEALEKKLADLQKKCDDFEDKYLRAEAEMANMHTRFKKEQEKLLRYDGQGLAKEVLPVIDNLIRALQIEVTDDASIQLKRGIELVFNDMEKALKSNNVTKIEALGQKFNPSLHQAVKSVPVEEGQESETVVEVFQDGYMLKDRVLRPAMVVVAQ</sequence>
<evidence type="ECO:0000256" key="9">
    <source>
        <dbReference type="ARBA" id="ARBA00076414"/>
    </source>
</evidence>
<evidence type="ECO:0000256" key="6">
    <source>
        <dbReference type="ARBA" id="ARBA00023186"/>
    </source>
</evidence>
<dbReference type="PANTHER" id="PTHR21237:SF23">
    <property type="entry name" value="GRPE PROTEIN HOMOLOG, MITOCHONDRIAL"/>
    <property type="match status" value="1"/>
</dbReference>
<evidence type="ECO:0000313" key="15">
    <source>
        <dbReference type="Proteomes" id="UP000051131"/>
    </source>
</evidence>
<keyword evidence="4 10" id="KW-0963">Cytoplasm</keyword>
<comment type="subunit">
    <text evidence="3 10">Homodimer.</text>
</comment>
<dbReference type="InterPro" id="IPR013805">
    <property type="entry name" value="GrpE_CC"/>
</dbReference>
<dbReference type="GO" id="GO:0051087">
    <property type="term" value="F:protein-folding chaperone binding"/>
    <property type="evidence" value="ECO:0007669"/>
    <property type="project" value="InterPro"/>
</dbReference>
<dbReference type="GO" id="GO:0000774">
    <property type="term" value="F:adenyl-nucleotide exchange factor activity"/>
    <property type="evidence" value="ECO:0007669"/>
    <property type="project" value="InterPro"/>
</dbReference>
<dbReference type="GO" id="GO:0006457">
    <property type="term" value="P:protein folding"/>
    <property type="evidence" value="ECO:0007669"/>
    <property type="project" value="InterPro"/>
</dbReference>
<dbReference type="FunFam" id="2.30.22.10:FF:000001">
    <property type="entry name" value="Protein GrpE"/>
    <property type="match status" value="1"/>
</dbReference>
<evidence type="ECO:0000256" key="3">
    <source>
        <dbReference type="ARBA" id="ARBA00011738"/>
    </source>
</evidence>
<dbReference type="CDD" id="cd00446">
    <property type="entry name" value="GrpE"/>
    <property type="match status" value="1"/>
</dbReference>
<evidence type="ECO:0000256" key="11">
    <source>
        <dbReference type="RuleBase" id="RU000639"/>
    </source>
</evidence>
<evidence type="ECO:0000256" key="12">
    <source>
        <dbReference type="RuleBase" id="RU004478"/>
    </source>
</evidence>
<dbReference type="SUPFAM" id="SSF58014">
    <property type="entry name" value="Coiled-coil domain of nucleotide exchange factor GrpE"/>
    <property type="match status" value="1"/>
</dbReference>
<keyword evidence="15" id="KW-1185">Reference proteome</keyword>
<comment type="function">
    <text evidence="7 10 11">Participates actively in the response to hyperosmotic and heat shock by preventing the aggregation of stress-denatured proteins, in association with DnaK and GrpE. It is the nucleotide exchange factor for DnaK and may function as a thermosensor. Unfolded proteins bind initially to DnaJ; upon interaction with the DnaJ-bound protein, DnaK hydrolyzes its bound ATP, resulting in the formation of a stable complex. GrpE releases ADP from DnaK; ATP binding to DnaK triggers the release of the substrate protein, thus completing the reaction cycle. Several rounds of ATP-dependent interactions between DnaJ, DnaK and GrpE are required for fully efficient folding.</text>
</comment>
<evidence type="ECO:0000256" key="10">
    <source>
        <dbReference type="HAMAP-Rule" id="MF_01151"/>
    </source>
</evidence>
<feature type="compositionally biased region" description="Basic and acidic residues" evidence="13">
    <location>
        <begin position="24"/>
        <end position="60"/>
    </location>
</feature>
<organism evidence="14 15">
    <name type="scientific">Liquorilactobacillus cacaonum DSM 21116</name>
    <dbReference type="NCBI Taxonomy" id="1423729"/>
    <lineage>
        <taxon>Bacteria</taxon>
        <taxon>Bacillati</taxon>
        <taxon>Bacillota</taxon>
        <taxon>Bacilli</taxon>
        <taxon>Lactobacillales</taxon>
        <taxon>Lactobacillaceae</taxon>
        <taxon>Liquorilactobacillus</taxon>
    </lineage>
</organism>
<evidence type="ECO:0000256" key="5">
    <source>
        <dbReference type="ARBA" id="ARBA00023016"/>
    </source>
</evidence>
<dbReference type="Gene3D" id="2.30.22.10">
    <property type="entry name" value="Head domain of nucleotide exchange factor GrpE"/>
    <property type="match status" value="1"/>
</dbReference>
<evidence type="ECO:0000256" key="8">
    <source>
        <dbReference type="ARBA" id="ARBA00072274"/>
    </source>
</evidence>
<comment type="similarity">
    <text evidence="2 10 12">Belongs to the GrpE family.</text>
</comment>
<dbReference type="OrthoDB" id="9812586at2"/>
<dbReference type="HAMAP" id="MF_01151">
    <property type="entry name" value="GrpE"/>
    <property type="match status" value="1"/>
</dbReference>
<protein>
    <recommendedName>
        <fullName evidence="8 10">Protein GrpE</fullName>
    </recommendedName>
    <alternativeName>
        <fullName evidence="9 10">HSP-70 cofactor</fullName>
    </alternativeName>
</protein>
<evidence type="ECO:0000256" key="7">
    <source>
        <dbReference type="ARBA" id="ARBA00053401"/>
    </source>
</evidence>
<evidence type="ECO:0000313" key="14">
    <source>
        <dbReference type="EMBL" id="KRM91052.1"/>
    </source>
</evidence>
<feature type="compositionally biased region" description="Basic and acidic residues" evidence="13">
    <location>
        <begin position="1"/>
        <end position="17"/>
    </location>
</feature>
<evidence type="ECO:0000256" key="4">
    <source>
        <dbReference type="ARBA" id="ARBA00022490"/>
    </source>
</evidence>
<proteinExistence type="inferred from homology"/>